<proteinExistence type="predicted"/>
<gene>
    <name evidence="1" type="ORF">PCON_06905</name>
</gene>
<reference evidence="1 2" key="1">
    <citation type="journal article" date="2013" name="PLoS Genet.">
        <title>The genome and development-dependent transcriptomes of Pyronema confluens: a window into fungal evolution.</title>
        <authorList>
            <person name="Traeger S."/>
            <person name="Altegoer F."/>
            <person name="Freitag M."/>
            <person name="Gabaldon T."/>
            <person name="Kempken F."/>
            <person name="Kumar A."/>
            <person name="Marcet-Houben M."/>
            <person name="Poggeler S."/>
            <person name="Stajich J.E."/>
            <person name="Nowrousian M."/>
        </authorList>
    </citation>
    <scope>NUCLEOTIDE SEQUENCE [LARGE SCALE GENOMIC DNA]</scope>
    <source>
        <strain evidence="2">CBS 100304</strain>
        <tissue evidence="1">Vegetative mycelium</tissue>
    </source>
</reference>
<evidence type="ECO:0000313" key="1">
    <source>
        <dbReference type="EMBL" id="CCX07316.1"/>
    </source>
</evidence>
<evidence type="ECO:0000313" key="2">
    <source>
        <dbReference type="Proteomes" id="UP000018144"/>
    </source>
</evidence>
<protein>
    <submittedName>
        <fullName evidence="1">Uncharacterized protein</fullName>
    </submittedName>
</protein>
<sequence>MNADAYGLDRKVKITMAILFLPVTN</sequence>
<dbReference type="EMBL" id="HF935349">
    <property type="protein sequence ID" value="CCX07316.1"/>
    <property type="molecule type" value="Genomic_DNA"/>
</dbReference>
<keyword evidence="2" id="KW-1185">Reference proteome</keyword>
<name>U4KZ46_PYROM</name>
<accession>U4KZ46</accession>
<dbReference type="Proteomes" id="UP000018144">
    <property type="component" value="Unassembled WGS sequence"/>
</dbReference>
<organism evidence="1 2">
    <name type="scientific">Pyronema omphalodes (strain CBS 100304)</name>
    <name type="common">Pyronema confluens</name>
    <dbReference type="NCBI Taxonomy" id="1076935"/>
    <lineage>
        <taxon>Eukaryota</taxon>
        <taxon>Fungi</taxon>
        <taxon>Dikarya</taxon>
        <taxon>Ascomycota</taxon>
        <taxon>Pezizomycotina</taxon>
        <taxon>Pezizomycetes</taxon>
        <taxon>Pezizales</taxon>
        <taxon>Pyronemataceae</taxon>
        <taxon>Pyronema</taxon>
    </lineage>
</organism>
<dbReference type="AlphaFoldDB" id="U4KZ46"/>